<dbReference type="AlphaFoldDB" id="A0A452ZZ08"/>
<reference evidence="2" key="3">
    <citation type="journal article" date="2017" name="Nature">
        <title>Genome sequence of the progenitor of the wheat D genome Aegilops tauschii.</title>
        <authorList>
            <person name="Luo M.C."/>
            <person name="Gu Y.Q."/>
            <person name="Puiu D."/>
            <person name="Wang H."/>
            <person name="Twardziok S.O."/>
            <person name="Deal K.R."/>
            <person name="Huo N."/>
            <person name="Zhu T."/>
            <person name="Wang L."/>
            <person name="Wang Y."/>
            <person name="McGuire P.E."/>
            <person name="Liu S."/>
            <person name="Long H."/>
            <person name="Ramasamy R.K."/>
            <person name="Rodriguez J.C."/>
            <person name="Van S.L."/>
            <person name="Yuan L."/>
            <person name="Wang Z."/>
            <person name="Xia Z."/>
            <person name="Xiao L."/>
            <person name="Anderson O.D."/>
            <person name="Ouyang S."/>
            <person name="Liang Y."/>
            <person name="Zimin A.V."/>
            <person name="Pertea G."/>
            <person name="Qi P."/>
            <person name="Bennetzen J.L."/>
            <person name="Dai X."/>
            <person name="Dawson M.W."/>
            <person name="Muller H.G."/>
            <person name="Kugler K."/>
            <person name="Rivarola-Duarte L."/>
            <person name="Spannagl M."/>
            <person name="Mayer K.F.X."/>
            <person name="Lu F.H."/>
            <person name="Bevan M.W."/>
            <person name="Leroy P."/>
            <person name="Li P."/>
            <person name="You F.M."/>
            <person name="Sun Q."/>
            <person name="Liu Z."/>
            <person name="Lyons E."/>
            <person name="Wicker T."/>
            <person name="Salzberg S.L."/>
            <person name="Devos K.M."/>
            <person name="Dvorak J."/>
        </authorList>
    </citation>
    <scope>NUCLEOTIDE SEQUENCE [LARGE SCALE GENOMIC DNA]</scope>
    <source>
        <strain evidence="2">cv. AL8/78</strain>
    </source>
</reference>
<feature type="compositionally biased region" description="Polar residues" evidence="1">
    <location>
        <begin position="144"/>
        <end position="164"/>
    </location>
</feature>
<protein>
    <recommendedName>
        <fullName evidence="4">Response regulatory domain-containing protein</fullName>
    </recommendedName>
</protein>
<evidence type="ECO:0000256" key="1">
    <source>
        <dbReference type="SAM" id="MobiDB-lite"/>
    </source>
</evidence>
<dbReference type="STRING" id="200361.A0A452ZZ08"/>
<name>A0A452ZZ08_AEGTS</name>
<feature type="region of interest" description="Disordered" evidence="1">
    <location>
        <begin position="141"/>
        <end position="164"/>
    </location>
</feature>
<reference evidence="3" key="2">
    <citation type="journal article" date="2017" name="Nat. Plants">
        <title>The Aegilops tauschii genome reveals multiple impacts of transposons.</title>
        <authorList>
            <person name="Zhao G."/>
            <person name="Zou C."/>
            <person name="Li K."/>
            <person name="Wang K."/>
            <person name="Li T."/>
            <person name="Gao L."/>
            <person name="Zhang X."/>
            <person name="Wang H."/>
            <person name="Yang Z."/>
            <person name="Liu X."/>
            <person name="Jiang W."/>
            <person name="Mao L."/>
            <person name="Kong X."/>
            <person name="Jiao Y."/>
            <person name="Jia J."/>
        </authorList>
    </citation>
    <scope>NUCLEOTIDE SEQUENCE [LARGE SCALE GENOMIC DNA]</scope>
    <source>
        <strain evidence="3">cv. AL8/78</strain>
    </source>
</reference>
<evidence type="ECO:0000313" key="2">
    <source>
        <dbReference type="EnsemblPlants" id="AET1Gv20979700.1"/>
    </source>
</evidence>
<organism evidence="2 3">
    <name type="scientific">Aegilops tauschii subsp. strangulata</name>
    <name type="common">Goatgrass</name>
    <dbReference type="NCBI Taxonomy" id="200361"/>
    <lineage>
        <taxon>Eukaryota</taxon>
        <taxon>Viridiplantae</taxon>
        <taxon>Streptophyta</taxon>
        <taxon>Embryophyta</taxon>
        <taxon>Tracheophyta</taxon>
        <taxon>Spermatophyta</taxon>
        <taxon>Magnoliopsida</taxon>
        <taxon>Liliopsida</taxon>
        <taxon>Poales</taxon>
        <taxon>Poaceae</taxon>
        <taxon>BOP clade</taxon>
        <taxon>Pooideae</taxon>
        <taxon>Triticodae</taxon>
        <taxon>Triticeae</taxon>
        <taxon>Triticinae</taxon>
        <taxon>Aegilops</taxon>
    </lineage>
</organism>
<evidence type="ECO:0000313" key="3">
    <source>
        <dbReference type="Proteomes" id="UP000015105"/>
    </source>
</evidence>
<accession>A0A452ZZ08</accession>
<reference evidence="2" key="4">
    <citation type="submission" date="2019-03" db="UniProtKB">
        <authorList>
            <consortium name="EnsemblPlants"/>
        </authorList>
    </citation>
    <scope>IDENTIFICATION</scope>
</reference>
<dbReference type="Proteomes" id="UP000015105">
    <property type="component" value="Chromosome 1D"/>
</dbReference>
<proteinExistence type="predicted"/>
<reference evidence="3" key="1">
    <citation type="journal article" date="2014" name="Science">
        <title>Ancient hybridizations among the ancestral genomes of bread wheat.</title>
        <authorList>
            <consortium name="International Wheat Genome Sequencing Consortium,"/>
            <person name="Marcussen T."/>
            <person name="Sandve S.R."/>
            <person name="Heier L."/>
            <person name="Spannagl M."/>
            <person name="Pfeifer M."/>
            <person name="Jakobsen K.S."/>
            <person name="Wulff B.B."/>
            <person name="Steuernagel B."/>
            <person name="Mayer K.F."/>
            <person name="Olsen O.A."/>
        </authorList>
    </citation>
    <scope>NUCLEOTIDE SEQUENCE [LARGE SCALE GENOMIC DNA]</scope>
    <source>
        <strain evidence="3">cv. AL8/78</strain>
    </source>
</reference>
<dbReference type="EnsemblPlants" id="AET1Gv20979700.1">
    <property type="protein sequence ID" value="AET1Gv20979700.1"/>
    <property type="gene ID" value="AET1Gv20979700"/>
</dbReference>
<sequence>REAIYLHARVARRLSSTHAPSMDLPGAGSAYLPAPPPGLRALAVSADAVRLSSIAANLRERWHYEVTACIDQAAAMAELRAGNKFEVVLVDMHSLGCGAPAIELLECAVGGMHVETYAISESGHRFGPLVMEDLDVLKKHNDNEASNGSKSLEATQNGPCNSSP</sequence>
<evidence type="ECO:0008006" key="4">
    <source>
        <dbReference type="Google" id="ProtNLM"/>
    </source>
</evidence>
<keyword evidence="3" id="KW-1185">Reference proteome</keyword>
<dbReference type="Gramene" id="AET1Gv20979700.1">
    <property type="protein sequence ID" value="AET1Gv20979700.1"/>
    <property type="gene ID" value="AET1Gv20979700"/>
</dbReference>
<reference evidence="2" key="5">
    <citation type="journal article" date="2021" name="G3 (Bethesda)">
        <title>Aegilops tauschii genome assembly Aet v5.0 features greater sequence contiguity and improved annotation.</title>
        <authorList>
            <person name="Wang L."/>
            <person name="Zhu T."/>
            <person name="Rodriguez J.C."/>
            <person name="Deal K.R."/>
            <person name="Dubcovsky J."/>
            <person name="McGuire P.E."/>
            <person name="Lux T."/>
            <person name="Spannagl M."/>
            <person name="Mayer K.F.X."/>
            <person name="Baldrich P."/>
            <person name="Meyers B.C."/>
            <person name="Huo N."/>
            <person name="Gu Y.Q."/>
            <person name="Zhou H."/>
            <person name="Devos K.M."/>
            <person name="Bennetzen J.L."/>
            <person name="Unver T."/>
            <person name="Budak H."/>
            <person name="Gulick P.J."/>
            <person name="Galiba G."/>
            <person name="Kalapos B."/>
            <person name="Nelson D.R."/>
            <person name="Li P."/>
            <person name="You F.M."/>
            <person name="Luo M.C."/>
            <person name="Dvorak J."/>
        </authorList>
    </citation>
    <scope>NUCLEOTIDE SEQUENCE [LARGE SCALE GENOMIC DNA]</scope>
    <source>
        <strain evidence="2">cv. AL8/78</strain>
    </source>
</reference>